<sequence length="73" mass="8084">MSTKLDRLVAPCLDRPMQPPRDTILTPRVVLPSNDTDAVARRVHTAQLHINISAKLVRLVAVCQVELTVWTAA</sequence>
<gene>
    <name evidence="1" type="ORF">NP493_312g10045</name>
</gene>
<protein>
    <submittedName>
        <fullName evidence="1">Uncharacterized protein</fullName>
    </submittedName>
</protein>
<evidence type="ECO:0000313" key="2">
    <source>
        <dbReference type="Proteomes" id="UP001209878"/>
    </source>
</evidence>
<organism evidence="1 2">
    <name type="scientific">Ridgeia piscesae</name>
    <name type="common">Tubeworm</name>
    <dbReference type="NCBI Taxonomy" id="27915"/>
    <lineage>
        <taxon>Eukaryota</taxon>
        <taxon>Metazoa</taxon>
        <taxon>Spiralia</taxon>
        <taxon>Lophotrochozoa</taxon>
        <taxon>Annelida</taxon>
        <taxon>Polychaeta</taxon>
        <taxon>Sedentaria</taxon>
        <taxon>Canalipalpata</taxon>
        <taxon>Sabellida</taxon>
        <taxon>Siboglinidae</taxon>
        <taxon>Ridgeia</taxon>
    </lineage>
</organism>
<dbReference type="EMBL" id="JAODUO010000311">
    <property type="protein sequence ID" value="KAK2183475.1"/>
    <property type="molecule type" value="Genomic_DNA"/>
</dbReference>
<comment type="caution">
    <text evidence="1">The sequence shown here is derived from an EMBL/GenBank/DDBJ whole genome shotgun (WGS) entry which is preliminary data.</text>
</comment>
<name>A0AAD9NV27_RIDPI</name>
<proteinExistence type="predicted"/>
<reference evidence="1" key="1">
    <citation type="journal article" date="2023" name="Mol. Biol. Evol.">
        <title>Third-Generation Sequencing Reveals the Adaptive Role of the Epigenome in Three Deep-Sea Polychaetes.</title>
        <authorList>
            <person name="Perez M."/>
            <person name="Aroh O."/>
            <person name="Sun Y."/>
            <person name="Lan Y."/>
            <person name="Juniper S.K."/>
            <person name="Young C.R."/>
            <person name="Angers B."/>
            <person name="Qian P.Y."/>
        </authorList>
    </citation>
    <scope>NUCLEOTIDE SEQUENCE</scope>
    <source>
        <strain evidence="1">R07B-5</strain>
    </source>
</reference>
<dbReference type="AlphaFoldDB" id="A0AAD9NV27"/>
<evidence type="ECO:0000313" key="1">
    <source>
        <dbReference type="EMBL" id="KAK2183475.1"/>
    </source>
</evidence>
<dbReference type="Proteomes" id="UP001209878">
    <property type="component" value="Unassembled WGS sequence"/>
</dbReference>
<keyword evidence="2" id="KW-1185">Reference proteome</keyword>
<accession>A0AAD9NV27</accession>